<comment type="caution">
    <text evidence="1">The sequence shown here is derived from an EMBL/GenBank/DDBJ whole genome shotgun (WGS) entry which is preliminary data.</text>
</comment>
<accession>A0ACC2SSL5</accession>
<dbReference type="EMBL" id="QTSX02004354">
    <property type="protein sequence ID" value="KAJ9065378.1"/>
    <property type="molecule type" value="Genomic_DNA"/>
</dbReference>
<keyword evidence="2" id="KW-1185">Reference proteome</keyword>
<evidence type="ECO:0000313" key="2">
    <source>
        <dbReference type="Proteomes" id="UP001165960"/>
    </source>
</evidence>
<dbReference type="Proteomes" id="UP001165960">
    <property type="component" value="Unassembled WGS sequence"/>
</dbReference>
<name>A0ACC2SSL5_9FUNG</name>
<reference evidence="1" key="1">
    <citation type="submission" date="2022-04" db="EMBL/GenBank/DDBJ databases">
        <title>Genome of the entomopathogenic fungus Entomophthora muscae.</title>
        <authorList>
            <person name="Elya C."/>
            <person name="Lovett B.R."/>
            <person name="Lee E."/>
            <person name="Macias A.M."/>
            <person name="Hajek A.E."/>
            <person name="De Bivort B.L."/>
            <person name="Kasson M.T."/>
            <person name="De Fine Licht H.H."/>
            <person name="Stajich J.E."/>
        </authorList>
    </citation>
    <scope>NUCLEOTIDE SEQUENCE</scope>
    <source>
        <strain evidence="1">Berkeley</strain>
    </source>
</reference>
<gene>
    <name evidence="1" type="ORF">DSO57_1020231</name>
</gene>
<sequence>MKLVRYLLALSFRLAQDTELETLAVNRLGMQSLNLVRAAGSIANVGHSEAAAISKRQSELIAQVIYNSGGSTPREVSPARFNPSNDKPENVLSFPGSEQDAYRFAIYAGLSYCFPDSIRSMTCKTCRRLGGGVEVMHVFSDLLTRGRAVLMLDKHRNEIVLTFRGSLFLENWISNIQFFMTSAPYAKGVRVHHGFKHAAGVLLDDIIPPLRKALDQYPDHKLIVTGHSLGGSLATLTVSELLYREIVDPSRLHVFSYGEPRTGNAAFVRWYNSRPIRMTRVVNENDIVPHILPALFGFVHHSTESFIQNNQSSTCSSSSLESLQCSLSRFPFLSILNHLRAWDLPLGITAC</sequence>
<proteinExistence type="predicted"/>
<evidence type="ECO:0000313" key="1">
    <source>
        <dbReference type="EMBL" id="KAJ9065378.1"/>
    </source>
</evidence>
<protein>
    <submittedName>
        <fullName evidence="1">Uncharacterized protein</fullName>
    </submittedName>
</protein>
<organism evidence="1 2">
    <name type="scientific">Entomophthora muscae</name>
    <dbReference type="NCBI Taxonomy" id="34485"/>
    <lineage>
        <taxon>Eukaryota</taxon>
        <taxon>Fungi</taxon>
        <taxon>Fungi incertae sedis</taxon>
        <taxon>Zoopagomycota</taxon>
        <taxon>Entomophthoromycotina</taxon>
        <taxon>Entomophthoromycetes</taxon>
        <taxon>Entomophthorales</taxon>
        <taxon>Entomophthoraceae</taxon>
        <taxon>Entomophthora</taxon>
    </lineage>
</organism>